<dbReference type="UniPathway" id="UPA00109">
    <property type="reaction ID" value="UER00187"/>
</dbReference>
<dbReference type="SFLD" id="SFLDS00001">
    <property type="entry name" value="Enolase"/>
    <property type="match status" value="1"/>
</dbReference>
<evidence type="ECO:0000259" key="13">
    <source>
        <dbReference type="SMART" id="SM01192"/>
    </source>
</evidence>
<evidence type="ECO:0000256" key="7">
    <source>
        <dbReference type="ARBA" id="ARBA00023239"/>
    </source>
</evidence>
<evidence type="ECO:0000259" key="14">
    <source>
        <dbReference type="SMART" id="SM01193"/>
    </source>
</evidence>
<feature type="domain" description="Enolase N-terminal" evidence="14">
    <location>
        <begin position="8"/>
        <end position="139"/>
    </location>
</feature>
<dbReference type="Pfam" id="PF03952">
    <property type="entry name" value="Enolase_N"/>
    <property type="match status" value="1"/>
</dbReference>
<feature type="active site" description="Proton donor" evidence="10">
    <location>
        <position position="216"/>
    </location>
</feature>
<dbReference type="InterPro" id="IPR020811">
    <property type="entry name" value="Enolase_N"/>
</dbReference>
<comment type="catalytic activity">
    <reaction evidence="9">
        <text>(2R)-2-phosphoglycerate = phosphoenolpyruvate + H2O</text>
        <dbReference type="Rhea" id="RHEA:10164"/>
        <dbReference type="ChEBI" id="CHEBI:15377"/>
        <dbReference type="ChEBI" id="CHEBI:58289"/>
        <dbReference type="ChEBI" id="CHEBI:58702"/>
        <dbReference type="EC" id="4.2.1.11"/>
    </reaction>
</comment>
<evidence type="ECO:0000256" key="6">
    <source>
        <dbReference type="ARBA" id="ARBA00023152"/>
    </source>
</evidence>
<dbReference type="InterPro" id="IPR029017">
    <property type="entry name" value="Enolase-like_N"/>
</dbReference>
<name>A0A7H8RA70_TALRU</name>
<dbReference type="GO" id="GO:0000015">
    <property type="term" value="C:phosphopyruvate hydratase complex"/>
    <property type="evidence" value="ECO:0007669"/>
    <property type="project" value="InterPro"/>
</dbReference>
<dbReference type="InterPro" id="IPR000941">
    <property type="entry name" value="Enolase"/>
</dbReference>
<feature type="binding site" evidence="12">
    <location>
        <position position="322"/>
    </location>
    <ligand>
        <name>Mg(2+)</name>
        <dbReference type="ChEBI" id="CHEBI:18420"/>
    </ligand>
</feature>
<feature type="binding site" evidence="11">
    <location>
        <begin position="374"/>
        <end position="377"/>
    </location>
    <ligand>
        <name>substrate</name>
    </ligand>
</feature>
<organism evidence="15 16">
    <name type="scientific">Talaromyces rugulosus</name>
    <name type="common">Penicillium rugulosum</name>
    <dbReference type="NCBI Taxonomy" id="121627"/>
    <lineage>
        <taxon>Eukaryota</taxon>
        <taxon>Fungi</taxon>
        <taxon>Dikarya</taxon>
        <taxon>Ascomycota</taxon>
        <taxon>Pezizomycotina</taxon>
        <taxon>Eurotiomycetes</taxon>
        <taxon>Eurotiomycetidae</taxon>
        <taxon>Eurotiales</taxon>
        <taxon>Trichocomaceae</taxon>
        <taxon>Talaromyces</taxon>
        <taxon>Talaromyces sect. Islandici</taxon>
    </lineage>
</organism>
<evidence type="ECO:0000313" key="15">
    <source>
        <dbReference type="EMBL" id="QKX63340.1"/>
    </source>
</evidence>
<feature type="binding site" evidence="12">
    <location>
        <position position="297"/>
    </location>
    <ligand>
        <name>Mg(2+)</name>
        <dbReference type="ChEBI" id="CHEBI:18420"/>
    </ligand>
</feature>
<dbReference type="Gene3D" id="3.30.390.10">
    <property type="entry name" value="Enolase-like, N-terminal domain"/>
    <property type="match status" value="1"/>
</dbReference>
<dbReference type="InterPro" id="IPR036849">
    <property type="entry name" value="Enolase-like_C_sf"/>
</dbReference>
<dbReference type="SFLD" id="SFLDF00002">
    <property type="entry name" value="enolase"/>
    <property type="match status" value="1"/>
</dbReference>
<keyword evidence="7" id="KW-0456">Lyase</keyword>
<dbReference type="PIRSF" id="PIRSF001400">
    <property type="entry name" value="Enolase"/>
    <property type="match status" value="1"/>
</dbReference>
<evidence type="ECO:0000256" key="10">
    <source>
        <dbReference type="PIRSR" id="PIRSR001400-1"/>
    </source>
</evidence>
<feature type="binding site" evidence="11">
    <location>
        <position position="398"/>
    </location>
    <ligand>
        <name>substrate</name>
    </ligand>
</feature>
<dbReference type="PROSITE" id="PS00164">
    <property type="entry name" value="ENOLASE"/>
    <property type="match status" value="1"/>
</dbReference>
<dbReference type="Pfam" id="PF00113">
    <property type="entry name" value="Enolase_C"/>
    <property type="match status" value="1"/>
</dbReference>
<dbReference type="SMART" id="SM01193">
    <property type="entry name" value="Enolase_N"/>
    <property type="match status" value="1"/>
</dbReference>
<proteinExistence type="inferred from homology"/>
<feature type="binding site" evidence="11">
    <location>
        <position position="173"/>
    </location>
    <ligand>
        <name>substrate</name>
    </ligand>
</feature>
<dbReference type="NCBIfam" id="TIGR01060">
    <property type="entry name" value="eno"/>
    <property type="match status" value="1"/>
</dbReference>
<gene>
    <name evidence="15" type="ORF">TRUGW13939_10510</name>
</gene>
<dbReference type="KEGG" id="trg:TRUGW13939_10510"/>
<keyword evidence="6" id="KW-0324">Glycolysis</keyword>
<dbReference type="EC" id="4.2.1.11" evidence="3"/>
<keyword evidence="5 12" id="KW-0460">Magnesium</keyword>
<evidence type="ECO:0000256" key="11">
    <source>
        <dbReference type="PIRSR" id="PIRSR001400-2"/>
    </source>
</evidence>
<keyword evidence="12" id="KW-0479">Metal-binding</keyword>
<accession>A0A7H8RA70</accession>
<evidence type="ECO:0000256" key="8">
    <source>
        <dbReference type="ARBA" id="ARBA00032132"/>
    </source>
</evidence>
<comment type="pathway">
    <text evidence="1">Carbohydrate degradation; glycolysis; pyruvate from D-glyceraldehyde 3-phosphate: step 4/5.</text>
</comment>
<dbReference type="CDD" id="cd03313">
    <property type="entry name" value="enolase"/>
    <property type="match status" value="1"/>
</dbReference>
<evidence type="ECO:0000313" key="16">
    <source>
        <dbReference type="Proteomes" id="UP000509510"/>
    </source>
</evidence>
<dbReference type="GO" id="GO:0004634">
    <property type="term" value="F:phosphopyruvate hydratase activity"/>
    <property type="evidence" value="ECO:0007669"/>
    <property type="project" value="UniProtKB-EC"/>
</dbReference>
<comment type="similarity">
    <text evidence="2">Belongs to the enolase family.</text>
</comment>
<feature type="binding site" evidence="12">
    <location>
        <position position="251"/>
    </location>
    <ligand>
        <name>Mg(2+)</name>
        <dbReference type="ChEBI" id="CHEBI:18420"/>
    </ligand>
</feature>
<feature type="binding site" evidence="11">
    <location>
        <position position="297"/>
    </location>
    <ligand>
        <name>substrate</name>
    </ligand>
</feature>
<feature type="binding site" evidence="11">
    <location>
        <position position="164"/>
    </location>
    <ligand>
        <name>substrate</name>
    </ligand>
</feature>
<evidence type="ECO:0000256" key="9">
    <source>
        <dbReference type="ARBA" id="ARBA00048333"/>
    </source>
</evidence>
<protein>
    <recommendedName>
        <fullName evidence="4">Enolase</fullName>
        <ecNumber evidence="3">4.2.1.11</ecNumber>
    </recommendedName>
    <alternativeName>
        <fullName evidence="8">2-phosphoglycerate dehydratase</fullName>
    </alternativeName>
</protein>
<dbReference type="GO" id="GO:0000287">
    <property type="term" value="F:magnesium ion binding"/>
    <property type="evidence" value="ECO:0007669"/>
    <property type="project" value="InterPro"/>
</dbReference>
<dbReference type="PRINTS" id="PR00148">
    <property type="entry name" value="ENOLASE"/>
</dbReference>
<dbReference type="HAMAP" id="MF_00318">
    <property type="entry name" value="Enolase"/>
    <property type="match status" value="1"/>
</dbReference>
<feature type="binding site" evidence="11">
    <location>
        <position position="322"/>
    </location>
    <ligand>
        <name>substrate</name>
    </ligand>
</feature>
<dbReference type="SUPFAM" id="SSF54826">
    <property type="entry name" value="Enolase N-terminal domain-like"/>
    <property type="match status" value="1"/>
</dbReference>
<dbReference type="EMBL" id="CP055903">
    <property type="protein sequence ID" value="QKX63340.1"/>
    <property type="molecule type" value="Genomic_DNA"/>
</dbReference>
<dbReference type="InterPro" id="IPR020810">
    <property type="entry name" value="Enolase_C"/>
</dbReference>
<evidence type="ECO:0000256" key="5">
    <source>
        <dbReference type="ARBA" id="ARBA00022842"/>
    </source>
</evidence>
<dbReference type="RefSeq" id="XP_035349514.1">
    <property type="nucleotide sequence ID" value="XM_035493621.1"/>
</dbReference>
<dbReference type="OrthoDB" id="1739814at2759"/>
<dbReference type="GeneID" id="55997989"/>
<evidence type="ECO:0000256" key="12">
    <source>
        <dbReference type="PIRSR" id="PIRSR001400-3"/>
    </source>
</evidence>
<feature type="domain" description="Enolase C-terminal TIM barrel" evidence="13">
    <location>
        <begin position="148"/>
        <end position="431"/>
    </location>
</feature>
<dbReference type="InterPro" id="IPR020809">
    <property type="entry name" value="Enolase_CS"/>
</dbReference>
<dbReference type="SMART" id="SM01192">
    <property type="entry name" value="Enolase_C"/>
    <property type="match status" value="1"/>
</dbReference>
<comment type="cofactor">
    <cofactor evidence="12">
        <name>Mg(2+)</name>
        <dbReference type="ChEBI" id="CHEBI:18420"/>
    </cofactor>
    <text evidence="12">Mg(2+) is required for catalysis and for stabilizing the dimer.</text>
</comment>
<evidence type="ECO:0000256" key="2">
    <source>
        <dbReference type="ARBA" id="ARBA00009604"/>
    </source>
</evidence>
<sequence>MQNDSGIVRSVAASQRLDSRGKPTVKVTITTEKGNFTALVPSGASVGAYEAHELRDEDARQYGGNSVLKAVHNVENIIGPELVKQRFNTRDLREIDKFMIHLDGSHDKKRLGANAILGVSMACARAGAAETGVPLYEFLRQTAEITGPYILPTPFFNVLNGGRHFGNEIVFQEFMIAPTAAQSITEAIQWGSEVYQSLKGVITEKFGSSAIGIGDEGGFVPPITQPTEALDLLMTAIKKAGHEGKIKFAIDPAASEFFKSGKYDLGMKAHKPNALSADELQELYKSLLDQYPIILLEDPFAEDDWEAWKSFHQNYSVELVGDDLLATNIERIDLAHAQKACNSLLLKINQVGTITEALDAARKAQSYGWSVFVSHRSGETTDDFIADLTVAISVGHLKSGSPCRGERVAKYNRLMDIEEELKGSRCEFQYAGLP</sequence>
<dbReference type="SFLD" id="SFLDG00178">
    <property type="entry name" value="enolase"/>
    <property type="match status" value="1"/>
</dbReference>
<evidence type="ECO:0000256" key="4">
    <source>
        <dbReference type="ARBA" id="ARBA00017068"/>
    </source>
</evidence>
<evidence type="ECO:0000256" key="1">
    <source>
        <dbReference type="ARBA" id="ARBA00005031"/>
    </source>
</evidence>
<keyword evidence="16" id="KW-1185">Reference proteome</keyword>
<dbReference type="AlphaFoldDB" id="A0A7H8RA70"/>
<evidence type="ECO:0000256" key="3">
    <source>
        <dbReference type="ARBA" id="ARBA00012058"/>
    </source>
</evidence>
<dbReference type="SUPFAM" id="SSF51604">
    <property type="entry name" value="Enolase C-terminal domain-like"/>
    <property type="match status" value="1"/>
</dbReference>
<dbReference type="PANTHER" id="PTHR11902:SF6">
    <property type="entry name" value="ENOLASE"/>
    <property type="match status" value="1"/>
</dbReference>
<dbReference type="GO" id="GO:0006096">
    <property type="term" value="P:glycolytic process"/>
    <property type="evidence" value="ECO:0007669"/>
    <property type="project" value="UniProtKB-UniPathway"/>
</dbReference>
<dbReference type="Proteomes" id="UP000509510">
    <property type="component" value="Chromosome VI"/>
</dbReference>
<dbReference type="Gene3D" id="3.20.20.120">
    <property type="entry name" value="Enolase-like C-terminal domain"/>
    <property type="match status" value="1"/>
</dbReference>
<feature type="active site" description="Proton acceptor" evidence="10">
    <location>
        <position position="347"/>
    </location>
</feature>
<reference evidence="16" key="1">
    <citation type="submission" date="2020-06" db="EMBL/GenBank/DDBJ databases">
        <title>A chromosome-scale genome assembly of Talaromyces rugulosus W13939.</title>
        <authorList>
            <person name="Wang B."/>
            <person name="Guo L."/>
            <person name="Ye K."/>
            <person name="Wang L."/>
        </authorList>
    </citation>
    <scope>NUCLEOTIDE SEQUENCE [LARGE SCALE GENOMIC DNA]</scope>
    <source>
        <strain evidence="16">W13939</strain>
    </source>
</reference>
<dbReference type="PANTHER" id="PTHR11902">
    <property type="entry name" value="ENOLASE"/>
    <property type="match status" value="1"/>
</dbReference>